<dbReference type="PANTHER" id="PTHR11560">
    <property type="entry name" value="39S RIBOSOMAL PROTEIN L10, MITOCHONDRIAL"/>
    <property type="match status" value="1"/>
</dbReference>
<evidence type="ECO:0000313" key="3">
    <source>
        <dbReference type="Proteomes" id="UP000886595"/>
    </source>
</evidence>
<evidence type="ECO:0000313" key="2">
    <source>
        <dbReference type="EMBL" id="KAG2334173.1"/>
    </source>
</evidence>
<name>A0A8X7WNM2_BRACI</name>
<comment type="similarity">
    <text evidence="1">Belongs to the universal ribosomal protein uL10 family.</text>
</comment>
<reference evidence="2 3" key="1">
    <citation type="submission" date="2020-02" db="EMBL/GenBank/DDBJ databases">
        <authorList>
            <person name="Ma Q."/>
            <person name="Huang Y."/>
            <person name="Song X."/>
            <person name="Pei D."/>
        </authorList>
    </citation>
    <scope>NUCLEOTIDE SEQUENCE [LARGE SCALE GENOMIC DNA]</scope>
    <source>
        <strain evidence="2">Sxm20200214</strain>
        <tissue evidence="2">Leaf</tissue>
    </source>
</reference>
<accession>A0A8X7WNM2</accession>
<keyword evidence="3" id="KW-1185">Reference proteome</keyword>
<dbReference type="SUPFAM" id="SSF160369">
    <property type="entry name" value="Ribosomal protein L10-like"/>
    <property type="match status" value="1"/>
</dbReference>
<organism evidence="2 3">
    <name type="scientific">Brassica carinata</name>
    <name type="common">Ethiopian mustard</name>
    <name type="synonym">Abyssinian cabbage</name>
    <dbReference type="NCBI Taxonomy" id="52824"/>
    <lineage>
        <taxon>Eukaryota</taxon>
        <taxon>Viridiplantae</taxon>
        <taxon>Streptophyta</taxon>
        <taxon>Embryophyta</taxon>
        <taxon>Tracheophyta</taxon>
        <taxon>Spermatophyta</taxon>
        <taxon>Magnoliopsida</taxon>
        <taxon>eudicotyledons</taxon>
        <taxon>Gunneridae</taxon>
        <taxon>Pentapetalae</taxon>
        <taxon>rosids</taxon>
        <taxon>malvids</taxon>
        <taxon>Brassicales</taxon>
        <taxon>Brassicaceae</taxon>
        <taxon>Brassiceae</taxon>
        <taxon>Brassica</taxon>
    </lineage>
</organism>
<proteinExistence type="inferred from homology"/>
<sequence length="131" mass="14688">MERDTTNLVVAKNTLVFKANEGTKWKALKSCMKGMSIPYAIKPYRSFHKQRKLEDNDFAGAVFEGPWPARAEVYAKMLGALQSPALNLVSTLQAPAIEVVMVLKAYVKKLEDESMIRTLMFIMNNCPTSLS</sequence>
<dbReference type="InterPro" id="IPR043141">
    <property type="entry name" value="Ribosomal_uL10-like_sf"/>
</dbReference>
<dbReference type="Gene3D" id="6.10.250.290">
    <property type="match status" value="1"/>
</dbReference>
<evidence type="ECO:0000256" key="1">
    <source>
        <dbReference type="ARBA" id="ARBA00008889"/>
    </source>
</evidence>
<dbReference type="OrthoDB" id="360689at2759"/>
<protein>
    <submittedName>
        <fullName evidence="2">Uncharacterized protein</fullName>
    </submittedName>
</protein>
<dbReference type="InterPro" id="IPR047865">
    <property type="entry name" value="Ribosomal_uL10_bac_type"/>
</dbReference>
<gene>
    <name evidence="2" type="ORF">Bca52824_005353</name>
</gene>
<dbReference type="EMBL" id="JAAMPC010000001">
    <property type="protein sequence ID" value="KAG2334173.1"/>
    <property type="molecule type" value="Genomic_DNA"/>
</dbReference>
<comment type="caution">
    <text evidence="2">The sequence shown here is derived from an EMBL/GenBank/DDBJ whole genome shotgun (WGS) entry which is preliminary data.</text>
</comment>
<dbReference type="Proteomes" id="UP000886595">
    <property type="component" value="Unassembled WGS sequence"/>
</dbReference>
<dbReference type="AlphaFoldDB" id="A0A8X7WNM2"/>